<reference evidence="1 2" key="1">
    <citation type="submission" date="2016-04" db="EMBL/GenBank/DDBJ databases">
        <title>The genome of Intoshia linei affirms orthonectids as highly simplified spiralians.</title>
        <authorList>
            <person name="Mikhailov K.V."/>
            <person name="Slusarev G.S."/>
            <person name="Nikitin M.A."/>
            <person name="Logacheva M.D."/>
            <person name="Penin A."/>
            <person name="Aleoshin V."/>
            <person name="Panchin Y.V."/>
        </authorList>
    </citation>
    <scope>NUCLEOTIDE SEQUENCE [LARGE SCALE GENOMIC DNA]</scope>
    <source>
        <strain evidence="1">Intl2013</strain>
        <tissue evidence="1">Whole animal</tissue>
    </source>
</reference>
<dbReference type="AlphaFoldDB" id="A0A177B043"/>
<comment type="caution">
    <text evidence="1">The sequence shown here is derived from an EMBL/GenBank/DDBJ whole genome shotgun (WGS) entry which is preliminary data.</text>
</comment>
<name>A0A177B043_9BILA</name>
<organism evidence="1 2">
    <name type="scientific">Intoshia linei</name>
    <dbReference type="NCBI Taxonomy" id="1819745"/>
    <lineage>
        <taxon>Eukaryota</taxon>
        <taxon>Metazoa</taxon>
        <taxon>Spiralia</taxon>
        <taxon>Lophotrochozoa</taxon>
        <taxon>Mesozoa</taxon>
        <taxon>Orthonectida</taxon>
        <taxon>Rhopaluridae</taxon>
        <taxon>Intoshia</taxon>
    </lineage>
</organism>
<evidence type="ECO:0000313" key="1">
    <source>
        <dbReference type="EMBL" id="OAF67649.1"/>
    </source>
</evidence>
<sequence length="44" mass="5371">MPNAIRFHHLFITKLKTIVLKKETFYFQYLYLVLFSNSMHLPNL</sequence>
<dbReference type="Proteomes" id="UP000078046">
    <property type="component" value="Unassembled WGS sequence"/>
</dbReference>
<protein>
    <submittedName>
        <fullName evidence="1">Uncharacterized protein</fullName>
    </submittedName>
</protein>
<accession>A0A177B043</accession>
<proteinExistence type="predicted"/>
<gene>
    <name evidence="1" type="ORF">A3Q56_04610</name>
</gene>
<evidence type="ECO:0000313" key="2">
    <source>
        <dbReference type="Proteomes" id="UP000078046"/>
    </source>
</evidence>
<keyword evidence="2" id="KW-1185">Reference proteome</keyword>
<dbReference type="EMBL" id="LWCA01000607">
    <property type="protein sequence ID" value="OAF67649.1"/>
    <property type="molecule type" value="Genomic_DNA"/>
</dbReference>